<dbReference type="Gene3D" id="3.60.21.10">
    <property type="match status" value="1"/>
</dbReference>
<reference evidence="6 7" key="1">
    <citation type="submission" date="2021-01" db="EMBL/GenBank/DDBJ databases">
        <title>Whole genome shotgun sequence of Asanoa iriomotensis NBRC 100142.</title>
        <authorList>
            <person name="Komaki H."/>
            <person name="Tamura T."/>
        </authorList>
    </citation>
    <scope>NUCLEOTIDE SEQUENCE [LARGE SCALE GENOMIC DNA]</scope>
    <source>
        <strain evidence="6 7">NBRC 100142</strain>
    </source>
</reference>
<gene>
    <name evidence="6" type="ORF">Air01nite_35560</name>
</gene>
<dbReference type="Pfam" id="PF00149">
    <property type="entry name" value="Metallophos"/>
    <property type="match status" value="1"/>
</dbReference>
<dbReference type="PANTHER" id="PTHR42988">
    <property type="entry name" value="PHOSPHOHYDROLASE"/>
    <property type="match status" value="1"/>
</dbReference>
<comment type="caution">
    <text evidence="6">The sequence shown here is derived from an EMBL/GenBank/DDBJ whole genome shotgun (WGS) entry which is preliminary data.</text>
</comment>
<dbReference type="RefSeq" id="WP_203703671.1">
    <property type="nucleotide sequence ID" value="NZ_BAAALU010000010.1"/>
</dbReference>
<sequence>MTNLRILHLSDPHLTATGYDEDGVDAARALDLMMATARDVDDLDLVLTTGDIADDGSVEGCRRARDVIGAFAAERHVPHIYTTGNHDRRPAFIEIFGSGHLGADGNDVATGRGPAGACAAVSEIAGLRVVTLDTLVPGSGHGLIEPDQVEWLRDLLKTHAPRGTIVALHHPPIALERHPLSRLLLRNPAALADAVAARDVRAVLCGHVHHDMSGSLRGVPVHVAPGIVTRIDLAGRATQLTAVLGPRASIVELGTESAPMTYTLTARDPWAGKLVYSVDAATI</sequence>
<feature type="domain" description="Calcineurin-like phosphoesterase" evidence="5">
    <location>
        <begin position="4"/>
        <end position="210"/>
    </location>
</feature>
<protein>
    <submittedName>
        <fullName evidence="6">Phosphohydrolase</fullName>
    </submittedName>
</protein>
<proteinExistence type="inferred from homology"/>
<evidence type="ECO:0000313" key="7">
    <source>
        <dbReference type="Proteomes" id="UP000624325"/>
    </source>
</evidence>
<evidence type="ECO:0000256" key="1">
    <source>
        <dbReference type="ARBA" id="ARBA00022723"/>
    </source>
</evidence>
<dbReference type="InterPro" id="IPR004843">
    <property type="entry name" value="Calcineurin-like_PHP"/>
</dbReference>
<dbReference type="InterPro" id="IPR050884">
    <property type="entry name" value="CNP_phosphodiesterase-III"/>
</dbReference>
<dbReference type="Proteomes" id="UP000624325">
    <property type="component" value="Unassembled WGS sequence"/>
</dbReference>
<keyword evidence="2" id="KW-0378">Hydrolase</keyword>
<dbReference type="SUPFAM" id="SSF56300">
    <property type="entry name" value="Metallo-dependent phosphatases"/>
    <property type="match status" value="1"/>
</dbReference>
<evidence type="ECO:0000313" key="6">
    <source>
        <dbReference type="EMBL" id="GIF57461.1"/>
    </source>
</evidence>
<keyword evidence="7" id="KW-1185">Reference proteome</keyword>
<keyword evidence="3" id="KW-0408">Iron</keyword>
<evidence type="ECO:0000256" key="4">
    <source>
        <dbReference type="ARBA" id="ARBA00025742"/>
    </source>
</evidence>
<name>A0ABQ4C4X9_9ACTN</name>
<evidence type="ECO:0000256" key="3">
    <source>
        <dbReference type="ARBA" id="ARBA00023004"/>
    </source>
</evidence>
<dbReference type="EMBL" id="BONC01000023">
    <property type="protein sequence ID" value="GIF57461.1"/>
    <property type="molecule type" value="Genomic_DNA"/>
</dbReference>
<accession>A0ABQ4C4X9</accession>
<dbReference type="InterPro" id="IPR029052">
    <property type="entry name" value="Metallo-depent_PP-like"/>
</dbReference>
<evidence type="ECO:0000256" key="2">
    <source>
        <dbReference type="ARBA" id="ARBA00022801"/>
    </source>
</evidence>
<organism evidence="6 7">
    <name type="scientific">Asanoa iriomotensis</name>
    <dbReference type="NCBI Taxonomy" id="234613"/>
    <lineage>
        <taxon>Bacteria</taxon>
        <taxon>Bacillati</taxon>
        <taxon>Actinomycetota</taxon>
        <taxon>Actinomycetes</taxon>
        <taxon>Micromonosporales</taxon>
        <taxon>Micromonosporaceae</taxon>
        <taxon>Asanoa</taxon>
    </lineage>
</organism>
<keyword evidence="1" id="KW-0479">Metal-binding</keyword>
<evidence type="ECO:0000259" key="5">
    <source>
        <dbReference type="Pfam" id="PF00149"/>
    </source>
</evidence>
<comment type="similarity">
    <text evidence="4">Belongs to the cyclic nucleotide phosphodiesterase class-III family.</text>
</comment>
<dbReference type="PANTHER" id="PTHR42988:SF2">
    <property type="entry name" value="CYCLIC NUCLEOTIDE PHOSPHODIESTERASE CBUA0032-RELATED"/>
    <property type="match status" value="1"/>
</dbReference>